<protein>
    <recommendedName>
        <fullName evidence="4">Transmembrane protein</fullName>
    </recommendedName>
</protein>
<proteinExistence type="predicted"/>
<reference evidence="2 3" key="1">
    <citation type="journal article" date="2019" name="Fungal Biol. Biotechnol.">
        <title>Draft genome sequence of fastidious pathogen Ceratobasidium theobromae, which causes vascular-streak dieback in Theobroma cacao.</title>
        <authorList>
            <person name="Ali S.S."/>
            <person name="Asman A."/>
            <person name="Shao J."/>
            <person name="Firmansyah A.P."/>
            <person name="Susilo A.W."/>
            <person name="Rosmana A."/>
            <person name="McMahon P."/>
            <person name="Junaid M."/>
            <person name="Guest D."/>
            <person name="Kheng T.Y."/>
            <person name="Meinhardt L.W."/>
            <person name="Bailey B.A."/>
        </authorList>
    </citation>
    <scope>NUCLEOTIDE SEQUENCE [LARGE SCALE GENOMIC DNA]</scope>
    <source>
        <strain evidence="2 3">CT2</strain>
    </source>
</reference>
<keyword evidence="3" id="KW-1185">Reference proteome</keyword>
<feature type="compositionally biased region" description="Polar residues" evidence="1">
    <location>
        <begin position="132"/>
        <end position="147"/>
    </location>
</feature>
<sequence>MFLWPLIRSKLPSPLIRAVARRTLCAALVALATSVTNLAVLAIMRAELGWVCLGSCGIDATLNSLAIFWVTSPVAEPPTSQTADTQTRTPSQIMVPAGQAPQPLASQYVDSPVVFAPPTAYLARSSFGPESANKSTGFLRQQDTSSGFDRDPQRQRASSFGGLSNFASSPTLISLSSGNLSGPPSAKHGSSSQVQTASHSPIESLKKFFGISTQQKEKDMEVHISVTTYQEIELKELENNDTRQEDGVGTGIIDQATSMAKHYP</sequence>
<feature type="compositionally biased region" description="Low complexity" evidence="1">
    <location>
        <begin position="175"/>
        <end position="185"/>
    </location>
</feature>
<name>A0A5N5QQR3_9AGAM</name>
<dbReference type="OrthoDB" id="3210850at2759"/>
<dbReference type="Proteomes" id="UP000383932">
    <property type="component" value="Unassembled WGS sequence"/>
</dbReference>
<comment type="caution">
    <text evidence="2">The sequence shown here is derived from an EMBL/GenBank/DDBJ whole genome shotgun (WGS) entry which is preliminary data.</text>
</comment>
<evidence type="ECO:0000313" key="2">
    <source>
        <dbReference type="EMBL" id="KAB5594090.1"/>
    </source>
</evidence>
<accession>A0A5N5QQR3</accession>
<organism evidence="2 3">
    <name type="scientific">Ceratobasidium theobromae</name>
    <dbReference type="NCBI Taxonomy" id="1582974"/>
    <lineage>
        <taxon>Eukaryota</taxon>
        <taxon>Fungi</taxon>
        <taxon>Dikarya</taxon>
        <taxon>Basidiomycota</taxon>
        <taxon>Agaricomycotina</taxon>
        <taxon>Agaricomycetes</taxon>
        <taxon>Cantharellales</taxon>
        <taxon>Ceratobasidiaceae</taxon>
        <taxon>Ceratobasidium</taxon>
    </lineage>
</organism>
<feature type="region of interest" description="Disordered" evidence="1">
    <location>
        <begin position="126"/>
        <end position="163"/>
    </location>
</feature>
<evidence type="ECO:0008006" key="4">
    <source>
        <dbReference type="Google" id="ProtNLM"/>
    </source>
</evidence>
<feature type="region of interest" description="Disordered" evidence="1">
    <location>
        <begin position="175"/>
        <end position="199"/>
    </location>
</feature>
<dbReference type="EMBL" id="SSOP01000025">
    <property type="protein sequence ID" value="KAB5594090.1"/>
    <property type="molecule type" value="Genomic_DNA"/>
</dbReference>
<feature type="compositionally biased region" description="Polar residues" evidence="1">
    <location>
        <begin position="188"/>
        <end position="199"/>
    </location>
</feature>
<evidence type="ECO:0000256" key="1">
    <source>
        <dbReference type="SAM" id="MobiDB-lite"/>
    </source>
</evidence>
<gene>
    <name evidence="2" type="ORF">CTheo_2427</name>
</gene>
<evidence type="ECO:0000313" key="3">
    <source>
        <dbReference type="Proteomes" id="UP000383932"/>
    </source>
</evidence>
<dbReference type="AlphaFoldDB" id="A0A5N5QQR3"/>